<keyword evidence="3" id="KW-1185">Reference proteome</keyword>
<evidence type="ECO:0008006" key="4">
    <source>
        <dbReference type="Google" id="ProtNLM"/>
    </source>
</evidence>
<dbReference type="AlphaFoldDB" id="I3YF38"/>
<dbReference type="OrthoDB" id="5615280at2"/>
<evidence type="ECO:0000256" key="1">
    <source>
        <dbReference type="SAM" id="SignalP"/>
    </source>
</evidence>
<dbReference type="PROSITE" id="PS51257">
    <property type="entry name" value="PROKAR_LIPOPROTEIN"/>
    <property type="match status" value="1"/>
</dbReference>
<feature type="chain" id="PRO_5003683446" description="Lipoprotein" evidence="1">
    <location>
        <begin position="27"/>
        <end position="191"/>
    </location>
</feature>
<evidence type="ECO:0000313" key="2">
    <source>
        <dbReference type="EMBL" id="AFL75606.1"/>
    </source>
</evidence>
<sequence>MTPRSLFRYTTICLAALLLGACQTLVRESVPGKWVELPPGSALRLNQPIQIPPGRTRAYLTSGRSSATDASCMIEVRRLDPDERQTIQAGRYGITRVQDYVALVSVDRPPGAGGKVRFQLASHGDSGGSPMVRFGYHFWLDARQDPNLMRLTCLGRHDEPAATRPPTLVEIQAVLGDQATLELAGAAMPGS</sequence>
<name>I3YF38_THIV6</name>
<proteinExistence type="predicted"/>
<accession>I3YF38</accession>
<dbReference type="eggNOG" id="ENOG50335XU">
    <property type="taxonomic scope" value="Bacteria"/>
</dbReference>
<dbReference type="KEGG" id="tvi:Thivi_3762"/>
<organism evidence="2 3">
    <name type="scientific">Thiocystis violascens (strain ATCC 17096 / DSM 198 / 6111)</name>
    <name type="common">Chromatium violascens</name>
    <dbReference type="NCBI Taxonomy" id="765911"/>
    <lineage>
        <taxon>Bacteria</taxon>
        <taxon>Pseudomonadati</taxon>
        <taxon>Pseudomonadota</taxon>
        <taxon>Gammaproteobacteria</taxon>
        <taxon>Chromatiales</taxon>
        <taxon>Chromatiaceae</taxon>
        <taxon>Thiocystis</taxon>
    </lineage>
</organism>
<protein>
    <recommendedName>
        <fullName evidence="4">Lipoprotein</fullName>
    </recommendedName>
</protein>
<evidence type="ECO:0000313" key="3">
    <source>
        <dbReference type="Proteomes" id="UP000006062"/>
    </source>
</evidence>
<keyword evidence="1" id="KW-0732">Signal</keyword>
<dbReference type="HOGENOM" id="CLU_1488376_0_0_6"/>
<feature type="signal peptide" evidence="1">
    <location>
        <begin position="1"/>
        <end position="26"/>
    </location>
</feature>
<dbReference type="RefSeq" id="WP_014779998.1">
    <property type="nucleotide sequence ID" value="NC_018012.1"/>
</dbReference>
<reference evidence="2 3" key="1">
    <citation type="submission" date="2012-06" db="EMBL/GenBank/DDBJ databases">
        <title>Complete sequence of Thiocystis violascens DSM 198.</title>
        <authorList>
            <consortium name="US DOE Joint Genome Institute"/>
            <person name="Lucas S."/>
            <person name="Han J."/>
            <person name="Lapidus A."/>
            <person name="Cheng J.-F."/>
            <person name="Goodwin L."/>
            <person name="Pitluck S."/>
            <person name="Peters L."/>
            <person name="Ovchinnikova G."/>
            <person name="Teshima H."/>
            <person name="Detter J.C."/>
            <person name="Han C."/>
            <person name="Tapia R."/>
            <person name="Land M."/>
            <person name="Hauser L."/>
            <person name="Kyrpides N."/>
            <person name="Ivanova N."/>
            <person name="Pagani I."/>
            <person name="Vogl K."/>
            <person name="Liu Z."/>
            <person name="Frigaard N.-U."/>
            <person name="Bryant D."/>
            <person name="Woyke T."/>
        </authorList>
    </citation>
    <scope>NUCLEOTIDE SEQUENCE [LARGE SCALE GENOMIC DNA]</scope>
    <source>
        <strain evidence="3">ATCC 17096 / DSM 198 / 6111</strain>
    </source>
</reference>
<gene>
    <name evidence="2" type="ordered locus">Thivi_3762</name>
</gene>
<dbReference type="EMBL" id="CP003154">
    <property type="protein sequence ID" value="AFL75606.1"/>
    <property type="molecule type" value="Genomic_DNA"/>
</dbReference>
<dbReference type="Proteomes" id="UP000006062">
    <property type="component" value="Chromosome"/>
</dbReference>